<dbReference type="GO" id="GO:0019843">
    <property type="term" value="F:rRNA binding"/>
    <property type="evidence" value="ECO:0007669"/>
    <property type="project" value="UniProtKB-UniRule"/>
</dbReference>
<feature type="domain" description="Large ribosomal subunit protein uL5 C-terminal" evidence="8">
    <location>
        <begin position="85"/>
        <end position="178"/>
    </location>
</feature>
<evidence type="ECO:0000256" key="2">
    <source>
        <dbReference type="ARBA" id="ARBA00022980"/>
    </source>
</evidence>
<dbReference type="InterPro" id="IPR031310">
    <property type="entry name" value="Ribosomal_uL5_N"/>
</dbReference>
<dbReference type="FunFam" id="3.30.1440.10:FF:000001">
    <property type="entry name" value="50S ribosomal protein L5"/>
    <property type="match status" value="1"/>
</dbReference>
<protein>
    <recommendedName>
        <fullName evidence="4 5">Large ribosomal subunit protein uL5</fullName>
    </recommendedName>
</protein>
<evidence type="ECO:0000313" key="9">
    <source>
        <dbReference type="EMBL" id="KKU12311.1"/>
    </source>
</evidence>
<evidence type="ECO:0000256" key="5">
    <source>
        <dbReference type="HAMAP-Rule" id="MF_01333"/>
    </source>
</evidence>
<gene>
    <name evidence="5" type="primary">rplE</name>
    <name evidence="9" type="ORF">UX19_C0002G0018</name>
</gene>
<dbReference type="GO" id="GO:0006412">
    <property type="term" value="P:translation"/>
    <property type="evidence" value="ECO:0007669"/>
    <property type="project" value="UniProtKB-UniRule"/>
</dbReference>
<sequence>MKSTLFTKYQKEAAPKLAAEFGIKNKMAIPSLEKVVLNVGVGEIAKNKESLELAKRDLAEITGQFPSVRPAKISVASFSVRTGMPVGLFVTLRGEHMWAFLQRLFSIVLPRFRDFRGLSDKSFDKGGNYTLGIEEFSVFPEIDLAKPHALKGLEATIVVKGSDAEKSRKLLGYLGMPFEKKE</sequence>
<accession>A0A0G1MVH1</accession>
<evidence type="ECO:0000256" key="1">
    <source>
        <dbReference type="ARBA" id="ARBA00008553"/>
    </source>
</evidence>
<dbReference type="GO" id="GO:0003735">
    <property type="term" value="F:structural constituent of ribosome"/>
    <property type="evidence" value="ECO:0007669"/>
    <property type="project" value="InterPro"/>
</dbReference>
<dbReference type="NCBIfam" id="NF000585">
    <property type="entry name" value="PRK00010.1"/>
    <property type="match status" value="1"/>
</dbReference>
<comment type="function">
    <text evidence="5">This is 1 of the proteins that bind and probably mediate the attachment of the 5S RNA into the large ribosomal subunit, where it forms part of the central protuberance. In the 70S ribosome it contacts protein S13 of the 30S subunit (bridge B1b), connecting the 2 subunits; this bridge is implicated in subunit movement. Contacts the P site tRNA; the 5S rRNA and some of its associated proteins might help stabilize positioning of ribosome-bound tRNAs.</text>
</comment>
<dbReference type="GO" id="GO:0005840">
    <property type="term" value="C:ribosome"/>
    <property type="evidence" value="ECO:0007669"/>
    <property type="project" value="UniProtKB-KW"/>
</dbReference>
<feature type="domain" description="Large ribosomal subunit protein uL5 N-terminal" evidence="7">
    <location>
        <begin position="25"/>
        <end position="81"/>
    </location>
</feature>
<dbReference type="GO" id="GO:1990904">
    <property type="term" value="C:ribonucleoprotein complex"/>
    <property type="evidence" value="ECO:0007669"/>
    <property type="project" value="UniProtKB-KW"/>
</dbReference>
<dbReference type="InterPro" id="IPR031309">
    <property type="entry name" value="Ribosomal_uL5_C"/>
</dbReference>
<evidence type="ECO:0000256" key="6">
    <source>
        <dbReference type="RuleBase" id="RU003930"/>
    </source>
</evidence>
<name>A0A0G1MVH1_9BACT</name>
<dbReference type="Pfam" id="PF00281">
    <property type="entry name" value="Ribosomal_L5"/>
    <property type="match status" value="1"/>
</dbReference>
<dbReference type="GO" id="GO:0000049">
    <property type="term" value="F:tRNA binding"/>
    <property type="evidence" value="ECO:0007669"/>
    <property type="project" value="UniProtKB-UniRule"/>
</dbReference>
<evidence type="ECO:0000256" key="3">
    <source>
        <dbReference type="ARBA" id="ARBA00023274"/>
    </source>
</evidence>
<keyword evidence="3 5" id="KW-0687">Ribonucleoprotein</keyword>
<dbReference type="PANTHER" id="PTHR11994">
    <property type="entry name" value="60S RIBOSOMAL PROTEIN L11-RELATED"/>
    <property type="match status" value="1"/>
</dbReference>
<keyword evidence="5" id="KW-0694">RNA-binding</keyword>
<comment type="caution">
    <text evidence="9">The sequence shown here is derived from an EMBL/GenBank/DDBJ whole genome shotgun (WGS) entry which is preliminary data.</text>
</comment>
<comment type="similarity">
    <text evidence="1 5 6">Belongs to the universal ribosomal protein uL5 family.</text>
</comment>
<comment type="subunit">
    <text evidence="5">Part of the 50S ribosomal subunit; part of the 5S rRNA/L5/L18/L25 subcomplex. Contacts the 5S rRNA and the P site tRNA. Forms a bridge to the 30S subunit in the 70S ribosome.</text>
</comment>
<evidence type="ECO:0000259" key="8">
    <source>
        <dbReference type="Pfam" id="PF00673"/>
    </source>
</evidence>
<reference evidence="9 10" key="1">
    <citation type="journal article" date="2015" name="Nature">
        <title>rRNA introns, odd ribosomes, and small enigmatic genomes across a large radiation of phyla.</title>
        <authorList>
            <person name="Brown C.T."/>
            <person name="Hug L.A."/>
            <person name="Thomas B.C."/>
            <person name="Sharon I."/>
            <person name="Castelle C.J."/>
            <person name="Singh A."/>
            <person name="Wilkins M.J."/>
            <person name="Williams K.H."/>
            <person name="Banfield J.F."/>
        </authorList>
    </citation>
    <scope>NUCLEOTIDE SEQUENCE [LARGE SCALE GENOMIC DNA]</scope>
</reference>
<dbReference type="InterPro" id="IPR022803">
    <property type="entry name" value="Ribosomal_uL5_dom_sf"/>
</dbReference>
<proteinExistence type="inferred from homology"/>
<dbReference type="SUPFAM" id="SSF55282">
    <property type="entry name" value="RL5-like"/>
    <property type="match status" value="1"/>
</dbReference>
<dbReference type="EMBL" id="LCLG01000002">
    <property type="protein sequence ID" value="KKU12311.1"/>
    <property type="molecule type" value="Genomic_DNA"/>
</dbReference>
<keyword evidence="2 5" id="KW-0689">Ribosomal protein</keyword>
<evidence type="ECO:0000259" key="7">
    <source>
        <dbReference type="Pfam" id="PF00281"/>
    </source>
</evidence>
<dbReference type="Gene3D" id="3.30.1440.10">
    <property type="match status" value="1"/>
</dbReference>
<keyword evidence="5" id="KW-0699">rRNA-binding</keyword>
<dbReference type="HAMAP" id="MF_01333_B">
    <property type="entry name" value="Ribosomal_uL5_B"/>
    <property type="match status" value="1"/>
</dbReference>
<keyword evidence="5" id="KW-0820">tRNA-binding</keyword>
<dbReference type="Pfam" id="PF00673">
    <property type="entry name" value="Ribosomal_L5_C"/>
    <property type="match status" value="1"/>
</dbReference>
<dbReference type="PATRIC" id="fig|1618559.3.peg.53"/>
<dbReference type="InterPro" id="IPR002132">
    <property type="entry name" value="Ribosomal_uL5"/>
</dbReference>
<dbReference type="PIRSF" id="PIRSF002161">
    <property type="entry name" value="Ribosomal_L5"/>
    <property type="match status" value="1"/>
</dbReference>
<dbReference type="Proteomes" id="UP000034653">
    <property type="component" value="Unassembled WGS sequence"/>
</dbReference>
<organism evidence="9 10">
    <name type="scientific">Candidatus Woesebacteria bacterium GW2011_GWA1_45_8</name>
    <dbReference type="NCBI Taxonomy" id="1618559"/>
    <lineage>
        <taxon>Bacteria</taxon>
        <taxon>Candidatus Woeseibacteriota</taxon>
    </lineage>
</organism>
<dbReference type="AlphaFoldDB" id="A0A0G1MVH1"/>
<dbReference type="InterPro" id="IPR020930">
    <property type="entry name" value="Ribosomal_uL5_bac-type"/>
</dbReference>
<evidence type="ECO:0000313" key="10">
    <source>
        <dbReference type="Proteomes" id="UP000034653"/>
    </source>
</evidence>
<evidence type="ECO:0000256" key="4">
    <source>
        <dbReference type="ARBA" id="ARBA00035245"/>
    </source>
</evidence>